<protein>
    <submittedName>
        <fullName evidence="2">Ty3-gypsy retrotransposon protein</fullName>
    </submittedName>
</protein>
<evidence type="ECO:0000313" key="3">
    <source>
        <dbReference type="Proteomes" id="UP000321947"/>
    </source>
</evidence>
<dbReference type="InterPro" id="IPR005162">
    <property type="entry name" value="Retrotrans_gag_dom"/>
</dbReference>
<dbReference type="AlphaFoldDB" id="A0A5D3E2P3"/>
<sequence>MQTRQTAEASETLVVEVGDKGKNVVQENQPQQQSTYVASLLVQQLQDMIKNSIRAQYGGLPQTSFILKENAFEWYIDLDLEVIDSWEQLEKEFVNCFYNTRRTISMMELTNTKQWKGEPVIDYINLWRALSLDCKEKLIELFVVEMCT</sequence>
<reference evidence="2 3" key="1">
    <citation type="submission" date="2019-08" db="EMBL/GenBank/DDBJ databases">
        <title>Draft genome sequences of two oriental melons (Cucumis melo L. var makuwa).</title>
        <authorList>
            <person name="Kwon S.-Y."/>
        </authorList>
    </citation>
    <scope>NUCLEOTIDE SEQUENCE [LARGE SCALE GENOMIC DNA]</scope>
    <source>
        <strain evidence="3">cv. Chang Bougi</strain>
        <tissue evidence="2">Leaf</tissue>
    </source>
</reference>
<dbReference type="PANTHER" id="PTHR33437">
    <property type="entry name" value="OS06G0361200 PROTEIN"/>
    <property type="match status" value="1"/>
</dbReference>
<dbReference type="Proteomes" id="UP000321947">
    <property type="component" value="Unassembled WGS sequence"/>
</dbReference>
<feature type="domain" description="Retrotransposon gag" evidence="1">
    <location>
        <begin position="64"/>
        <end position="137"/>
    </location>
</feature>
<evidence type="ECO:0000313" key="2">
    <source>
        <dbReference type="EMBL" id="TYK29871.1"/>
    </source>
</evidence>
<proteinExistence type="predicted"/>
<dbReference type="Pfam" id="PF03732">
    <property type="entry name" value="Retrotrans_gag"/>
    <property type="match status" value="1"/>
</dbReference>
<organism evidence="2 3">
    <name type="scientific">Cucumis melo var. makuwa</name>
    <name type="common">Oriental melon</name>
    <dbReference type="NCBI Taxonomy" id="1194695"/>
    <lineage>
        <taxon>Eukaryota</taxon>
        <taxon>Viridiplantae</taxon>
        <taxon>Streptophyta</taxon>
        <taxon>Embryophyta</taxon>
        <taxon>Tracheophyta</taxon>
        <taxon>Spermatophyta</taxon>
        <taxon>Magnoliopsida</taxon>
        <taxon>eudicotyledons</taxon>
        <taxon>Gunneridae</taxon>
        <taxon>Pentapetalae</taxon>
        <taxon>rosids</taxon>
        <taxon>fabids</taxon>
        <taxon>Cucurbitales</taxon>
        <taxon>Cucurbitaceae</taxon>
        <taxon>Benincaseae</taxon>
        <taxon>Cucumis</taxon>
    </lineage>
</organism>
<comment type="caution">
    <text evidence="2">The sequence shown here is derived from an EMBL/GenBank/DDBJ whole genome shotgun (WGS) entry which is preliminary data.</text>
</comment>
<name>A0A5D3E2P3_CUCMM</name>
<dbReference type="EMBL" id="SSTD01001237">
    <property type="protein sequence ID" value="TYK29871.1"/>
    <property type="molecule type" value="Genomic_DNA"/>
</dbReference>
<evidence type="ECO:0000259" key="1">
    <source>
        <dbReference type="Pfam" id="PF03732"/>
    </source>
</evidence>
<gene>
    <name evidence="2" type="ORF">E5676_scaffold208G001220</name>
</gene>
<accession>A0A5D3E2P3</accession>
<dbReference type="PANTHER" id="PTHR33437:SF2">
    <property type="entry name" value="OS06G0361200 PROTEIN"/>
    <property type="match status" value="1"/>
</dbReference>